<gene>
    <name evidence="2" type="ORF">HCA69_11850</name>
</gene>
<dbReference type="InterPro" id="IPR000182">
    <property type="entry name" value="GNAT_dom"/>
</dbReference>
<dbReference type="PROSITE" id="PS51186">
    <property type="entry name" value="GNAT"/>
    <property type="match status" value="1"/>
</dbReference>
<keyword evidence="2" id="KW-0808">Transferase</keyword>
<feature type="domain" description="N-acetyltransferase" evidence="1">
    <location>
        <begin position="15"/>
        <end position="179"/>
    </location>
</feature>
<dbReference type="AlphaFoldDB" id="A0A7X0Y4U9"/>
<proteinExistence type="predicted"/>
<evidence type="ECO:0000259" key="1">
    <source>
        <dbReference type="PROSITE" id="PS51186"/>
    </source>
</evidence>
<dbReference type="SUPFAM" id="SSF55729">
    <property type="entry name" value="Acyl-CoA N-acyltransferases (Nat)"/>
    <property type="match status" value="1"/>
</dbReference>
<dbReference type="EMBL" id="JAARWN010000013">
    <property type="protein sequence ID" value="MBC1937065.1"/>
    <property type="molecule type" value="Genomic_DNA"/>
</dbReference>
<dbReference type="GO" id="GO:0016747">
    <property type="term" value="F:acyltransferase activity, transferring groups other than amino-acyl groups"/>
    <property type="evidence" value="ECO:0007669"/>
    <property type="project" value="InterPro"/>
</dbReference>
<dbReference type="Proteomes" id="UP000535908">
    <property type="component" value="Unassembled WGS sequence"/>
</dbReference>
<sequence>MTTNQNNIPLGDDIFVVKEASVSEEASLQQLMIDTASWLKSRGSSQWSDILEGTDVHGLSDRIRDGEVFLVLRGEEITAAFILRKTASDWDARLWNDHGKDAPARYLHRLMIAREWSGKNLSQAILDWASKEAERTGYVAVRLDCIAENQKLNTLYQNAGFTNIATVDGFCIYEKKRRN</sequence>
<dbReference type="Pfam" id="PF13673">
    <property type="entry name" value="Acetyltransf_10"/>
    <property type="match status" value="1"/>
</dbReference>
<evidence type="ECO:0000313" key="3">
    <source>
        <dbReference type="Proteomes" id="UP000535908"/>
    </source>
</evidence>
<accession>A0A7X0Y4U9</accession>
<evidence type="ECO:0000313" key="2">
    <source>
        <dbReference type="EMBL" id="MBC1937065.1"/>
    </source>
</evidence>
<dbReference type="InterPro" id="IPR016181">
    <property type="entry name" value="Acyl_CoA_acyltransferase"/>
</dbReference>
<protein>
    <submittedName>
        <fullName evidence="2">GNAT family N-acetyltransferase</fullName>
    </submittedName>
</protein>
<comment type="caution">
    <text evidence="2">The sequence shown here is derived from an EMBL/GenBank/DDBJ whole genome shotgun (WGS) entry which is preliminary data.</text>
</comment>
<name>A0A7X0Y4U9_9LIST</name>
<dbReference type="Gene3D" id="3.40.630.30">
    <property type="match status" value="1"/>
</dbReference>
<dbReference type="RefSeq" id="WP_185526553.1">
    <property type="nucleotide sequence ID" value="NZ_JAARWN010000013.1"/>
</dbReference>
<reference evidence="2 3" key="1">
    <citation type="submission" date="2020-03" db="EMBL/GenBank/DDBJ databases">
        <title>Soil Listeria distribution.</title>
        <authorList>
            <person name="Liao J."/>
            <person name="Wiedmann M."/>
        </authorList>
    </citation>
    <scope>NUCLEOTIDE SEQUENCE [LARGE SCALE GENOMIC DNA]</scope>
    <source>
        <strain evidence="2 3">FSL L7-0741</strain>
    </source>
</reference>
<organism evidence="2 3">
    <name type="scientific">Listeria grandensis</name>
    <dbReference type="NCBI Taxonomy" id="1494963"/>
    <lineage>
        <taxon>Bacteria</taxon>
        <taxon>Bacillati</taxon>
        <taxon>Bacillota</taxon>
        <taxon>Bacilli</taxon>
        <taxon>Bacillales</taxon>
        <taxon>Listeriaceae</taxon>
        <taxon>Listeria</taxon>
    </lineage>
</organism>